<dbReference type="EMBL" id="HBIZ01033076">
    <property type="protein sequence ID" value="CAE0768452.1"/>
    <property type="molecule type" value="Transcribed_RNA"/>
</dbReference>
<name>A0A7S4BK18_CHRCT</name>
<keyword evidence="1" id="KW-0812">Transmembrane</keyword>
<keyword evidence="1" id="KW-1133">Transmembrane helix</keyword>
<proteinExistence type="predicted"/>
<gene>
    <name evidence="2" type="ORF">PCAR00345_LOCUS21064</name>
</gene>
<organism evidence="2">
    <name type="scientific">Chrysotila carterae</name>
    <name type="common">Marine alga</name>
    <name type="synonym">Syracosphaera carterae</name>
    <dbReference type="NCBI Taxonomy" id="13221"/>
    <lineage>
        <taxon>Eukaryota</taxon>
        <taxon>Haptista</taxon>
        <taxon>Haptophyta</taxon>
        <taxon>Prymnesiophyceae</taxon>
        <taxon>Isochrysidales</taxon>
        <taxon>Isochrysidaceae</taxon>
        <taxon>Chrysotila</taxon>
    </lineage>
</organism>
<keyword evidence="1" id="KW-0472">Membrane</keyword>
<sequence>MAQTTSKAAAKAAGAPPRGRSLLSGISRLFCQLMIGLILVVVLPFAHILYMIASGAGEFGGTLAQADRLKEMYPYHFVPLCNFAAWAQSASNSYTKEYYTEQRPIVLRSAREFELHPYFAGLDASSDTWHDLIHARTRHFLAQLRESGRDDFKLEKDRCTMFSFYSRHKLPILPVHGVWRDLDQLVGAVRSGAAFANVTRWPIFWKACHLTQSSSAGTRAQHGPLDAEQLDSLVSWIRQKWEFRANDYERVWAEAGNQITQGIPPGFLLQAPMTVDRQEWRVDGRISVGLPEVRVEVVWGYAYLAVLDGTQVILRNNIVQDFSSVHTFFRSPVPVLDHWTIVEGHAECMWRVAEEAARLAGVDSIRMDIFLNRAQPSECIINENSLSSGIVYWGHEPYLTQAWAEPHRTREYKLRDTDVRVHAQ</sequence>
<evidence type="ECO:0000313" key="2">
    <source>
        <dbReference type="EMBL" id="CAE0768452.1"/>
    </source>
</evidence>
<feature type="transmembrane region" description="Helical" evidence="1">
    <location>
        <begin position="29"/>
        <end position="53"/>
    </location>
</feature>
<reference evidence="2" key="1">
    <citation type="submission" date="2021-01" db="EMBL/GenBank/DDBJ databases">
        <authorList>
            <person name="Corre E."/>
            <person name="Pelletier E."/>
            <person name="Niang G."/>
            <person name="Scheremetjew M."/>
            <person name="Finn R."/>
            <person name="Kale V."/>
            <person name="Holt S."/>
            <person name="Cochrane G."/>
            <person name="Meng A."/>
            <person name="Brown T."/>
            <person name="Cohen L."/>
        </authorList>
    </citation>
    <scope>NUCLEOTIDE SEQUENCE</scope>
    <source>
        <strain evidence="2">CCMP645</strain>
    </source>
</reference>
<accession>A0A7S4BK18</accession>
<evidence type="ECO:0000256" key="1">
    <source>
        <dbReference type="SAM" id="Phobius"/>
    </source>
</evidence>
<protein>
    <submittedName>
        <fullName evidence="2">Uncharacterized protein</fullName>
    </submittedName>
</protein>
<dbReference type="AlphaFoldDB" id="A0A7S4BK18"/>